<dbReference type="PROSITE" id="PS01175">
    <property type="entry name" value="RIBONUCLEASE_II"/>
    <property type="match status" value="1"/>
</dbReference>
<dbReference type="GeneID" id="74431711"/>
<dbReference type="GO" id="GO:0003723">
    <property type="term" value="F:RNA binding"/>
    <property type="evidence" value="ECO:0007669"/>
    <property type="project" value="InterPro"/>
</dbReference>
<dbReference type="EMBL" id="CP007770">
    <property type="protein sequence ID" value="AJC87880.1"/>
    <property type="molecule type" value="Genomic_DNA"/>
</dbReference>
<dbReference type="InterPro" id="IPR012340">
    <property type="entry name" value="NA-bd_OB-fold"/>
</dbReference>
<dbReference type="Pfam" id="PF24190">
    <property type="entry name" value="OB_RNR_2nd"/>
    <property type="match status" value="1"/>
</dbReference>
<dbReference type="GO" id="GO:0004527">
    <property type="term" value="F:exonuclease activity"/>
    <property type="evidence" value="ECO:0007669"/>
    <property type="project" value="UniProtKB-KW"/>
</dbReference>
<organism evidence="3 4">
    <name type="scientific">Campylobacter insulaenigrae NCTC 12927</name>
    <dbReference type="NCBI Taxonomy" id="1031564"/>
    <lineage>
        <taxon>Bacteria</taxon>
        <taxon>Pseudomonadati</taxon>
        <taxon>Campylobacterota</taxon>
        <taxon>Epsilonproteobacteria</taxon>
        <taxon>Campylobacterales</taxon>
        <taxon>Campylobacteraceae</taxon>
        <taxon>Campylobacter</taxon>
    </lineage>
</organism>
<feature type="domain" description="RNB" evidence="2">
    <location>
        <begin position="215"/>
        <end position="529"/>
    </location>
</feature>
<gene>
    <name evidence="3" type="primary">rnr</name>
    <name evidence="3" type="ORF">CINS_0917</name>
</gene>
<dbReference type="AlphaFoldDB" id="A0A0A8H2I6"/>
<dbReference type="STRING" id="1031564.CINS_0917"/>
<keyword evidence="1" id="KW-0540">Nuclease</keyword>
<dbReference type="GO" id="GO:0005829">
    <property type="term" value="C:cytosol"/>
    <property type="evidence" value="ECO:0007669"/>
    <property type="project" value="TreeGrafter"/>
</dbReference>
<dbReference type="Pfam" id="PF22896">
    <property type="entry name" value="OB_RNR_1st"/>
    <property type="match status" value="1"/>
</dbReference>
<dbReference type="PANTHER" id="PTHR23355">
    <property type="entry name" value="RIBONUCLEASE"/>
    <property type="match status" value="1"/>
</dbReference>
<dbReference type="GO" id="GO:0004540">
    <property type="term" value="F:RNA nuclease activity"/>
    <property type="evidence" value="ECO:0007669"/>
    <property type="project" value="InterPro"/>
</dbReference>
<reference evidence="3 4" key="1">
    <citation type="journal article" date="2014" name="Genome Biol. Evol.">
        <title>Comparative Genomics of the Campylobacter lari Group.</title>
        <authorList>
            <person name="Miller W.G."/>
            <person name="Yee E."/>
            <person name="Chapman M.H."/>
            <person name="Smith T.P."/>
            <person name="Bono J.L."/>
            <person name="Huynh S."/>
            <person name="Parker C.T."/>
            <person name="Vandamme P."/>
            <person name="Luong K."/>
            <person name="Korlach J."/>
        </authorList>
    </citation>
    <scope>NUCLEOTIDE SEQUENCE [LARGE SCALE GENOMIC DNA]</scope>
    <source>
        <strain evidence="3 4">NCTC 12927</strain>
    </source>
</reference>
<dbReference type="Proteomes" id="UP000031163">
    <property type="component" value="Chromosome"/>
</dbReference>
<dbReference type="EC" id="3.1.-.-" evidence="3"/>
<evidence type="ECO:0000313" key="4">
    <source>
        <dbReference type="Proteomes" id="UP000031163"/>
    </source>
</evidence>
<dbReference type="InterPro" id="IPR057293">
    <property type="entry name" value="RNR_OB2"/>
</dbReference>
<evidence type="ECO:0000259" key="2">
    <source>
        <dbReference type="SMART" id="SM00955"/>
    </source>
</evidence>
<evidence type="ECO:0000256" key="1">
    <source>
        <dbReference type="ARBA" id="ARBA00022839"/>
    </source>
</evidence>
<accession>A0A0A8H2I6</accession>
<dbReference type="KEGG" id="cis:CINS_0917"/>
<dbReference type="SUPFAM" id="SSF50249">
    <property type="entry name" value="Nucleic acid-binding proteins"/>
    <property type="match status" value="2"/>
</dbReference>
<evidence type="ECO:0000313" key="3">
    <source>
        <dbReference type="EMBL" id="AJC87880.1"/>
    </source>
</evidence>
<dbReference type="SMART" id="SM00955">
    <property type="entry name" value="RNB"/>
    <property type="match status" value="1"/>
</dbReference>
<proteinExistence type="predicted"/>
<dbReference type="RefSeq" id="WP_039650251.1">
    <property type="nucleotide sequence ID" value="NZ_CP007770.1"/>
</dbReference>
<dbReference type="Pfam" id="PF00773">
    <property type="entry name" value="RNB"/>
    <property type="match status" value="1"/>
</dbReference>
<dbReference type="GO" id="GO:0006402">
    <property type="term" value="P:mRNA catabolic process"/>
    <property type="evidence" value="ECO:0007669"/>
    <property type="project" value="TreeGrafter"/>
</dbReference>
<keyword evidence="3" id="KW-0378">Hydrolase</keyword>
<dbReference type="HOGENOM" id="CLU_002333_7_3_7"/>
<sequence length="646" mass="74497">MKELFNQLNYGLNANELTHKNKQIIRELLTCDIIKFYKNKYYLKDGFTFGKIDISNNGTGFLQSFDLNFKKDLLIENKNLKGANYADVVVVKLLPIKKKRPSAKVILVLKRAHETSLVITKKYGEAILGMNIQTGLTCALKASQKSLKALPLGTILKIENNNNNITEVIGHIDDDFIDEKISLALYNKNTIFDTLCENEAKAYGDIVDANMYPQRVDLRKLSFCTIDPIDAKDFDDAIYYDKKEHAIYIAIADVSSYVHAYSAIDKEARNRGFSIYFPHIAIPMLPRSLSENMCSLKPNEDRLAFCFKITLNHDNEIIKEELFESIINSKRRFNYDEVDNYLVKLKDLEDLNWIYELFTITQNLRKKRLKNACEFKTQELRMQLDEFNKLKSTRLEDDTSSHNLIEECMLLANKAAAKLIEVGIFRNHLSPDFKKIDQLLTDLSTLSIDVNSKNNTIELFKDIQTLADELNIRPEVDKLVIKAQKKAEYSSENAGHFGLGFDKYTHFTSPIRRYSDLILHRLLKAKINNDKKLFDYLLLNIQNTCEELSILEREADKVAWDFMDRKFARWAKENIGKKFKAIVIENQNSLQVKLDDKIKGALITIIGSKANLLEHVEIEITQVDIISAKIFGKITNFFQLERSQDV</sequence>
<dbReference type="InterPro" id="IPR054561">
    <property type="entry name" value="RNR_OB1_N"/>
</dbReference>
<dbReference type="InterPro" id="IPR050180">
    <property type="entry name" value="RNR_Ribonuclease"/>
</dbReference>
<keyword evidence="1" id="KW-0269">Exonuclease</keyword>
<dbReference type="InterPro" id="IPR022966">
    <property type="entry name" value="RNase_II/R_CS"/>
</dbReference>
<protein>
    <submittedName>
        <fullName evidence="3">Ribonuclease R</fullName>
        <ecNumber evidence="3">3.1.-.-</ecNumber>
    </submittedName>
</protein>
<name>A0A0A8H2I6_9BACT</name>
<dbReference type="InterPro" id="IPR001900">
    <property type="entry name" value="RNase_II/R"/>
</dbReference>
<dbReference type="PANTHER" id="PTHR23355:SF9">
    <property type="entry name" value="DIS3-LIKE EXONUCLEASE 2"/>
    <property type="match status" value="1"/>
</dbReference>